<proteinExistence type="predicted"/>
<evidence type="ECO:0000313" key="2">
    <source>
        <dbReference type="Proteomes" id="UP000182715"/>
    </source>
</evidence>
<sequence>MDLPRRRERAELRRDVKVLSCRHYTEQEKKNRPKLVFKVSAGFFNII</sequence>
<organism evidence="1 2">
    <name type="scientific">Neisseria meningitidis serogroup B</name>
    <dbReference type="NCBI Taxonomy" id="491"/>
    <lineage>
        <taxon>Bacteria</taxon>
        <taxon>Pseudomonadati</taxon>
        <taxon>Pseudomonadota</taxon>
        <taxon>Betaproteobacteria</taxon>
        <taxon>Neisseriales</taxon>
        <taxon>Neisseriaceae</taxon>
        <taxon>Neisseria</taxon>
    </lineage>
</organism>
<reference evidence="1 2" key="1">
    <citation type="submission" date="2014-11" db="EMBL/GenBank/DDBJ databases">
        <authorList>
            <person name="Diene M.Seydina."/>
        </authorList>
    </citation>
    <scope>NUCLEOTIDE SEQUENCE [LARGE SCALE GENOMIC DNA]</scope>
    <source>
        <strain evidence="1 2">Neisseria meningitidis CHUV</strain>
    </source>
</reference>
<evidence type="ECO:0000313" key="1">
    <source>
        <dbReference type="EMBL" id="CRZ00199.1"/>
    </source>
</evidence>
<dbReference type="AlphaFoldDB" id="A0A0H5QE11"/>
<name>A0A0H5QE11_NEIMI</name>
<dbReference type="EMBL" id="CVTF01000125">
    <property type="protein sequence ID" value="CRZ00199.1"/>
    <property type="molecule type" value="Genomic_DNA"/>
</dbReference>
<accession>A0A0H5QE11</accession>
<protein>
    <submittedName>
        <fullName evidence="1">Uncharacterized protein</fullName>
    </submittedName>
</protein>
<dbReference type="Proteomes" id="UP000182715">
    <property type="component" value="Unassembled WGS sequence"/>
</dbReference>